<evidence type="ECO:0000256" key="1">
    <source>
        <dbReference type="SAM" id="Phobius"/>
    </source>
</evidence>
<name>A0AAD9UZT5_ACRCE</name>
<reference evidence="2" key="2">
    <citation type="journal article" date="2023" name="Science">
        <title>Genomic signatures of disease resistance in endangered staghorn corals.</title>
        <authorList>
            <person name="Vollmer S.V."/>
            <person name="Selwyn J.D."/>
            <person name="Despard B.A."/>
            <person name="Roesel C.L."/>
        </authorList>
    </citation>
    <scope>NUCLEOTIDE SEQUENCE</scope>
    <source>
        <strain evidence="2">K2</strain>
    </source>
</reference>
<protein>
    <submittedName>
        <fullName evidence="2">Uncharacterized protein</fullName>
    </submittedName>
</protein>
<keyword evidence="1" id="KW-1133">Transmembrane helix</keyword>
<gene>
    <name evidence="2" type="ORF">P5673_022246</name>
</gene>
<accession>A0AAD9UZT5</accession>
<proteinExistence type="predicted"/>
<evidence type="ECO:0000313" key="3">
    <source>
        <dbReference type="Proteomes" id="UP001249851"/>
    </source>
</evidence>
<keyword evidence="3" id="KW-1185">Reference proteome</keyword>
<comment type="caution">
    <text evidence="2">The sequence shown here is derived from an EMBL/GenBank/DDBJ whole genome shotgun (WGS) entry which is preliminary data.</text>
</comment>
<sequence>MRSPFVVASVFSLVLLARLLFTVLFIVPAFVCLTNDTTTETCGNAVFKQDTKNTVNMAGTLVEAGNSFVMVILIFRWEKFKVTNFLRAAPRLALYVNFMGVLVKEFGLSVI</sequence>
<organism evidence="2 3">
    <name type="scientific">Acropora cervicornis</name>
    <name type="common">Staghorn coral</name>
    <dbReference type="NCBI Taxonomy" id="6130"/>
    <lineage>
        <taxon>Eukaryota</taxon>
        <taxon>Metazoa</taxon>
        <taxon>Cnidaria</taxon>
        <taxon>Anthozoa</taxon>
        <taxon>Hexacorallia</taxon>
        <taxon>Scleractinia</taxon>
        <taxon>Astrocoeniina</taxon>
        <taxon>Acroporidae</taxon>
        <taxon>Acropora</taxon>
    </lineage>
</organism>
<keyword evidence="1" id="KW-0812">Transmembrane</keyword>
<dbReference type="AlphaFoldDB" id="A0AAD9UZT5"/>
<evidence type="ECO:0000313" key="2">
    <source>
        <dbReference type="EMBL" id="KAK2555963.1"/>
    </source>
</evidence>
<reference evidence="2" key="1">
    <citation type="journal article" date="2023" name="G3 (Bethesda)">
        <title>Whole genome assembly and annotation of the endangered Caribbean coral Acropora cervicornis.</title>
        <authorList>
            <person name="Selwyn J.D."/>
            <person name="Vollmer S.V."/>
        </authorList>
    </citation>
    <scope>NUCLEOTIDE SEQUENCE</scope>
    <source>
        <strain evidence="2">K2</strain>
    </source>
</reference>
<feature type="transmembrane region" description="Helical" evidence="1">
    <location>
        <begin position="58"/>
        <end position="77"/>
    </location>
</feature>
<keyword evidence="1" id="KW-0472">Membrane</keyword>
<dbReference type="EMBL" id="JARQWQ010000059">
    <property type="protein sequence ID" value="KAK2555963.1"/>
    <property type="molecule type" value="Genomic_DNA"/>
</dbReference>
<dbReference type="Proteomes" id="UP001249851">
    <property type="component" value="Unassembled WGS sequence"/>
</dbReference>